<feature type="compositionally biased region" description="Basic and acidic residues" evidence="5">
    <location>
        <begin position="1"/>
        <end position="12"/>
    </location>
</feature>
<reference evidence="7 8" key="1">
    <citation type="submission" date="2020-02" db="EMBL/GenBank/DDBJ databases">
        <authorList>
            <person name="Ma Q."/>
            <person name="Huang Y."/>
            <person name="Song X."/>
            <person name="Pei D."/>
        </authorList>
    </citation>
    <scope>NUCLEOTIDE SEQUENCE [LARGE SCALE GENOMIC DNA]</scope>
    <source>
        <strain evidence="7">Sxm20200214</strain>
        <tissue evidence="7">Leaf</tissue>
    </source>
</reference>
<dbReference type="Pfam" id="PF00112">
    <property type="entry name" value="Peptidase_C1"/>
    <property type="match status" value="1"/>
</dbReference>
<keyword evidence="8" id="KW-1185">Reference proteome</keyword>
<evidence type="ECO:0000313" key="8">
    <source>
        <dbReference type="Proteomes" id="UP000886595"/>
    </source>
</evidence>
<dbReference type="Proteomes" id="UP000886595">
    <property type="component" value="Unassembled WGS sequence"/>
</dbReference>
<name>A0A8X8BGS1_BRACI</name>
<dbReference type="InterPro" id="IPR000668">
    <property type="entry name" value="Peptidase_C1A_C"/>
</dbReference>
<evidence type="ECO:0000256" key="3">
    <source>
        <dbReference type="ARBA" id="ARBA00022801"/>
    </source>
</evidence>
<comment type="caution">
    <text evidence="7">The sequence shown here is derived from an EMBL/GenBank/DDBJ whole genome shotgun (WGS) entry which is preliminary data.</text>
</comment>
<proteinExistence type="inferred from homology"/>
<dbReference type="InterPro" id="IPR038765">
    <property type="entry name" value="Papain-like_cys_pep_sf"/>
</dbReference>
<dbReference type="Gene3D" id="3.90.70.10">
    <property type="entry name" value="Cysteine proteinases"/>
    <property type="match status" value="1"/>
</dbReference>
<evidence type="ECO:0000259" key="6">
    <source>
        <dbReference type="SMART" id="SM00645"/>
    </source>
</evidence>
<gene>
    <name evidence="7" type="ORF">Bca52824_004432</name>
</gene>
<comment type="similarity">
    <text evidence="1">Belongs to the peptidase C1 family.</text>
</comment>
<feature type="domain" description="Peptidase C1A papain C-terminal" evidence="6">
    <location>
        <begin position="69"/>
        <end position="288"/>
    </location>
</feature>
<evidence type="ECO:0000313" key="7">
    <source>
        <dbReference type="EMBL" id="KAG2333252.1"/>
    </source>
</evidence>
<dbReference type="SMART" id="SM00645">
    <property type="entry name" value="Pept_C1"/>
    <property type="match status" value="1"/>
</dbReference>
<dbReference type="SUPFAM" id="SSF54001">
    <property type="entry name" value="Cysteine proteinases"/>
    <property type="match status" value="1"/>
</dbReference>
<keyword evidence="2" id="KW-0645">Protease</keyword>
<dbReference type="AlphaFoldDB" id="A0A8X8BGS1"/>
<evidence type="ECO:0000256" key="2">
    <source>
        <dbReference type="ARBA" id="ARBA00022670"/>
    </source>
</evidence>
<dbReference type="EMBL" id="JAAMPC010000001">
    <property type="protein sequence ID" value="KAG2333252.1"/>
    <property type="molecule type" value="Genomic_DNA"/>
</dbReference>
<dbReference type="PANTHER" id="PTHR12411">
    <property type="entry name" value="CYSTEINE PROTEASE FAMILY C1-RELATED"/>
    <property type="match status" value="1"/>
</dbReference>
<evidence type="ECO:0000256" key="5">
    <source>
        <dbReference type="SAM" id="MobiDB-lite"/>
    </source>
</evidence>
<keyword evidence="3" id="KW-0378">Hydrolase</keyword>
<feature type="region of interest" description="Disordered" evidence="5">
    <location>
        <begin position="1"/>
        <end position="24"/>
    </location>
</feature>
<keyword evidence="4" id="KW-0788">Thiol protease</keyword>
<dbReference type="GO" id="GO:0008234">
    <property type="term" value="F:cysteine-type peptidase activity"/>
    <property type="evidence" value="ECO:0007669"/>
    <property type="project" value="UniProtKB-KW"/>
</dbReference>
<dbReference type="InterPro" id="IPR013128">
    <property type="entry name" value="Peptidase_C1A"/>
</dbReference>
<evidence type="ECO:0000256" key="1">
    <source>
        <dbReference type="ARBA" id="ARBA00008455"/>
    </source>
</evidence>
<evidence type="ECO:0000256" key="4">
    <source>
        <dbReference type="ARBA" id="ARBA00022807"/>
    </source>
</evidence>
<protein>
    <recommendedName>
        <fullName evidence="6">Peptidase C1A papain C-terminal domain-containing protein</fullName>
    </recommendedName>
</protein>
<sequence>MDNNRSKGKEIYEEPSETVSGEASNTEYVRVVTLDDYENEVFTGEASTSRVEENEGDYEQWGQETIMTIDDCWDWRDYYGVIGPVVDQRDQATCWAVAIVRAVQALLNIGVVMQQQLELSMQHIVNHVTFDAQKGISNIKNALSFMKSPGVCLESQCSSRGRGRQLVRKNCTHPPVINYHRVDSFTHLTDIEDADLEAIVRRQPVIGLIPFNGSLLDYDHTRNLIYQHDRTQDGPNPPVHNVLIVGFERRNGRPCWIVQNSWGKGWGDGGYAYVYRQPIRGRSISQFHEIIIPNKRDHPRSPGPNDGA</sequence>
<organism evidence="7 8">
    <name type="scientific">Brassica carinata</name>
    <name type="common">Ethiopian mustard</name>
    <name type="synonym">Abyssinian cabbage</name>
    <dbReference type="NCBI Taxonomy" id="52824"/>
    <lineage>
        <taxon>Eukaryota</taxon>
        <taxon>Viridiplantae</taxon>
        <taxon>Streptophyta</taxon>
        <taxon>Embryophyta</taxon>
        <taxon>Tracheophyta</taxon>
        <taxon>Spermatophyta</taxon>
        <taxon>Magnoliopsida</taxon>
        <taxon>eudicotyledons</taxon>
        <taxon>Gunneridae</taxon>
        <taxon>Pentapetalae</taxon>
        <taxon>rosids</taxon>
        <taxon>malvids</taxon>
        <taxon>Brassicales</taxon>
        <taxon>Brassicaceae</taxon>
        <taxon>Brassiceae</taxon>
        <taxon>Brassica</taxon>
    </lineage>
</organism>
<accession>A0A8X8BGS1</accession>
<dbReference type="OrthoDB" id="1063023at2759"/>
<dbReference type="GO" id="GO:0006508">
    <property type="term" value="P:proteolysis"/>
    <property type="evidence" value="ECO:0007669"/>
    <property type="project" value="UniProtKB-KW"/>
</dbReference>